<dbReference type="STRING" id="1453999.AW06_003070"/>
<dbReference type="AlphaFoldDB" id="A0A080M3W7"/>
<keyword evidence="2" id="KW-1185">Reference proteome</keyword>
<organism evidence="1 2">
    <name type="scientific">Candidatus Accumulibacter cognatus</name>
    <dbReference type="NCBI Taxonomy" id="2954383"/>
    <lineage>
        <taxon>Bacteria</taxon>
        <taxon>Pseudomonadati</taxon>
        <taxon>Pseudomonadota</taxon>
        <taxon>Betaproteobacteria</taxon>
        <taxon>Candidatus Accumulibacter</taxon>
    </lineage>
</organism>
<accession>A0A080M3W7</accession>
<name>A0A080M3W7_9PROT</name>
<gene>
    <name evidence="1" type="ORF">AW06_003070</name>
</gene>
<protein>
    <submittedName>
        <fullName evidence="1">Uncharacterized protein</fullName>
    </submittedName>
</protein>
<proteinExistence type="predicted"/>
<evidence type="ECO:0000313" key="1">
    <source>
        <dbReference type="EMBL" id="KFB75903.1"/>
    </source>
</evidence>
<comment type="caution">
    <text evidence="1">The sequence shown here is derived from an EMBL/GenBank/DDBJ whole genome shotgun (WGS) entry which is preliminary data.</text>
</comment>
<sequence length="80" mass="8452">MDDDHDPSECVLAQRDEALFSLCVRILDGDSHRVTEGLFGMGEADLGLARLDLALDGSNSMSIEALCISSIGWIGLVTGG</sequence>
<dbReference type="Proteomes" id="UP000021315">
    <property type="component" value="Unassembled WGS sequence"/>
</dbReference>
<reference evidence="1" key="1">
    <citation type="submission" date="2014-02" db="EMBL/GenBank/DDBJ databases">
        <title>Expanding our view of genomic diversity in Candidatus Accumulibacter clades.</title>
        <authorList>
            <person name="Skennerton C.T."/>
            <person name="Barr J.J."/>
            <person name="Slater F.R."/>
            <person name="Bond P.L."/>
            <person name="Tyson G.W."/>
        </authorList>
    </citation>
    <scope>NUCLEOTIDE SEQUENCE [LARGE SCALE GENOMIC DNA]</scope>
</reference>
<dbReference type="EMBL" id="JDST02000070">
    <property type="protein sequence ID" value="KFB75903.1"/>
    <property type="molecule type" value="Genomic_DNA"/>
</dbReference>
<evidence type="ECO:0000313" key="2">
    <source>
        <dbReference type="Proteomes" id="UP000021315"/>
    </source>
</evidence>